<feature type="transmembrane region" description="Helical" evidence="7">
    <location>
        <begin position="314"/>
        <end position="334"/>
    </location>
</feature>
<feature type="transmembrane region" description="Helical" evidence="7">
    <location>
        <begin position="273"/>
        <end position="294"/>
    </location>
</feature>
<evidence type="ECO:0000313" key="9">
    <source>
        <dbReference type="Proteomes" id="UP000030416"/>
    </source>
</evidence>
<feature type="transmembrane region" description="Helical" evidence="7">
    <location>
        <begin position="248"/>
        <end position="267"/>
    </location>
</feature>
<evidence type="ECO:0000256" key="2">
    <source>
        <dbReference type="ARBA" id="ARBA00022448"/>
    </source>
</evidence>
<dbReference type="PANTHER" id="PTHR42925:SF1">
    <property type="entry name" value="VIRULENCE FACTOR MVIN"/>
    <property type="match status" value="1"/>
</dbReference>
<reference evidence="8 9" key="1">
    <citation type="submission" date="2014-02" db="EMBL/GenBank/DDBJ databases">
        <title>Draft genome sequence of Lysinibacillus manganicus DSM 26584T.</title>
        <authorList>
            <person name="Zhang F."/>
            <person name="Wang G."/>
            <person name="Zhang L."/>
        </authorList>
    </citation>
    <scope>NUCLEOTIDE SEQUENCE [LARGE SCALE GENOMIC DNA]</scope>
    <source>
        <strain evidence="8 9">DSM 26584</strain>
    </source>
</reference>
<dbReference type="Proteomes" id="UP000030416">
    <property type="component" value="Unassembled WGS sequence"/>
</dbReference>
<feature type="transmembrane region" description="Helical" evidence="7">
    <location>
        <begin position="379"/>
        <end position="400"/>
    </location>
</feature>
<dbReference type="GO" id="GO:0015297">
    <property type="term" value="F:antiporter activity"/>
    <property type="evidence" value="ECO:0007669"/>
    <property type="project" value="InterPro"/>
</dbReference>
<dbReference type="InterPro" id="IPR002528">
    <property type="entry name" value="MATE_fam"/>
</dbReference>
<evidence type="ECO:0000256" key="5">
    <source>
        <dbReference type="ARBA" id="ARBA00022989"/>
    </source>
</evidence>
<dbReference type="PANTHER" id="PTHR42925">
    <property type="entry name" value="MULTIDRUG AND TOXIN EFFLUX PROTEIN MATE FAMILY"/>
    <property type="match status" value="1"/>
</dbReference>
<dbReference type="Pfam" id="PF01554">
    <property type="entry name" value="MatE"/>
    <property type="match status" value="2"/>
</dbReference>
<dbReference type="STRING" id="1384049.CD29_12720"/>
<keyword evidence="5 7" id="KW-1133">Transmembrane helix</keyword>
<feature type="transmembrane region" description="Helical" evidence="7">
    <location>
        <begin position="148"/>
        <end position="171"/>
    </location>
</feature>
<sequence>MPRFTVLFIPILIEQLFSMLLGNIDVLMLSQYSDDAVAAVGMSNQLVMVGLMVLGIVSIGSSIQLLQLVSSKRQQYLKSVIKHSVYLNVLISTVLSLIFFLFGRTFLSWIQTPQELLDGAYTYLIIVGFSLILQSITTSMSAVFRSFAIVKVIMGISIITNVINVIGNYIVILSPWEFLGTGITGVANSTIIARLIGAVLVLFAFVKLIPQHRDAFKTFKLEKGTSRSIFKLGLPSALENVSYTTSQMMITGIIATFGTTMITSKIYTQNITAIIFTLAASISIANQVIVGRYIGLDYKREAKNYTKKVMFRSVGVAVATSFILALSGSMIIPFFTNDPVIQHTVLTLMWFSILLEPGRMVNEIVIGALNTAGDVKFPTMLSIIFTFLFTIPMSFLIGVYLGYGLVGVWIVFILDEWVRAIILYIRWNKESWHDIQIFEQ</sequence>
<feature type="transmembrane region" description="Helical" evidence="7">
    <location>
        <begin position="191"/>
        <end position="210"/>
    </location>
</feature>
<proteinExistence type="predicted"/>
<evidence type="ECO:0000313" key="8">
    <source>
        <dbReference type="EMBL" id="KGR78015.1"/>
    </source>
</evidence>
<accession>A0A0A3I3C9</accession>
<keyword evidence="9" id="KW-1185">Reference proteome</keyword>
<evidence type="ECO:0000256" key="3">
    <source>
        <dbReference type="ARBA" id="ARBA00022475"/>
    </source>
</evidence>
<evidence type="ECO:0000256" key="7">
    <source>
        <dbReference type="SAM" id="Phobius"/>
    </source>
</evidence>
<keyword evidence="3" id="KW-1003">Cell membrane</keyword>
<feature type="transmembrane region" description="Helical" evidence="7">
    <location>
        <begin position="46"/>
        <end position="66"/>
    </location>
</feature>
<comment type="caution">
    <text evidence="8">The sequence shown here is derived from an EMBL/GenBank/DDBJ whole genome shotgun (WGS) entry which is preliminary data.</text>
</comment>
<dbReference type="eggNOG" id="COG0534">
    <property type="taxonomic scope" value="Bacteria"/>
</dbReference>
<dbReference type="CDD" id="cd13134">
    <property type="entry name" value="MATE_like_8"/>
    <property type="match status" value="1"/>
</dbReference>
<evidence type="ECO:0008006" key="10">
    <source>
        <dbReference type="Google" id="ProtNLM"/>
    </source>
</evidence>
<name>A0A0A3I3C9_9BACL</name>
<dbReference type="InterPro" id="IPR047135">
    <property type="entry name" value="YsiQ"/>
</dbReference>
<dbReference type="GO" id="GO:0005886">
    <property type="term" value="C:plasma membrane"/>
    <property type="evidence" value="ECO:0007669"/>
    <property type="project" value="UniProtKB-SubCell"/>
</dbReference>
<dbReference type="EMBL" id="JPVN01000014">
    <property type="protein sequence ID" value="KGR78015.1"/>
    <property type="molecule type" value="Genomic_DNA"/>
</dbReference>
<feature type="transmembrane region" description="Helical" evidence="7">
    <location>
        <begin position="119"/>
        <end position="136"/>
    </location>
</feature>
<dbReference type="PIRSF" id="PIRSF006603">
    <property type="entry name" value="DinF"/>
    <property type="match status" value="1"/>
</dbReference>
<dbReference type="GO" id="GO:0042910">
    <property type="term" value="F:xenobiotic transmembrane transporter activity"/>
    <property type="evidence" value="ECO:0007669"/>
    <property type="project" value="InterPro"/>
</dbReference>
<organism evidence="8 9">
    <name type="scientific">Ureibacillus manganicus DSM 26584</name>
    <dbReference type="NCBI Taxonomy" id="1384049"/>
    <lineage>
        <taxon>Bacteria</taxon>
        <taxon>Bacillati</taxon>
        <taxon>Bacillota</taxon>
        <taxon>Bacilli</taxon>
        <taxon>Bacillales</taxon>
        <taxon>Caryophanaceae</taxon>
        <taxon>Ureibacillus</taxon>
    </lineage>
</organism>
<dbReference type="AlphaFoldDB" id="A0A0A3I3C9"/>
<dbReference type="InterPro" id="IPR048279">
    <property type="entry name" value="MdtK-like"/>
</dbReference>
<evidence type="ECO:0000256" key="6">
    <source>
        <dbReference type="ARBA" id="ARBA00023136"/>
    </source>
</evidence>
<evidence type="ECO:0000256" key="4">
    <source>
        <dbReference type="ARBA" id="ARBA00022692"/>
    </source>
</evidence>
<feature type="transmembrane region" description="Helical" evidence="7">
    <location>
        <begin position="86"/>
        <end position="107"/>
    </location>
</feature>
<comment type="subcellular location">
    <subcellularLocation>
        <location evidence="1">Cell membrane</location>
        <topology evidence="1">Multi-pass membrane protein</topology>
    </subcellularLocation>
</comment>
<dbReference type="NCBIfam" id="TIGR00797">
    <property type="entry name" value="matE"/>
    <property type="match status" value="1"/>
</dbReference>
<keyword evidence="6 7" id="KW-0472">Membrane</keyword>
<gene>
    <name evidence="8" type="ORF">CD29_12720</name>
</gene>
<keyword evidence="2" id="KW-0813">Transport</keyword>
<evidence type="ECO:0000256" key="1">
    <source>
        <dbReference type="ARBA" id="ARBA00004651"/>
    </source>
</evidence>
<keyword evidence="4 7" id="KW-0812">Transmembrane</keyword>
<protein>
    <recommendedName>
        <fullName evidence="10">Multidrug transporter MatE</fullName>
    </recommendedName>
</protein>